<evidence type="ECO:0000259" key="5">
    <source>
        <dbReference type="PROSITE" id="PS50111"/>
    </source>
</evidence>
<dbReference type="PANTHER" id="PTHR43531">
    <property type="entry name" value="PROTEIN ICFG"/>
    <property type="match status" value="1"/>
</dbReference>
<keyword evidence="1" id="KW-0145">Chemotaxis</keyword>
<organism evidence="6 7">
    <name type="scientific">Pelagibacterium luteolum</name>
    <dbReference type="NCBI Taxonomy" id="440168"/>
    <lineage>
        <taxon>Bacteria</taxon>
        <taxon>Pseudomonadati</taxon>
        <taxon>Pseudomonadota</taxon>
        <taxon>Alphaproteobacteria</taxon>
        <taxon>Hyphomicrobiales</taxon>
        <taxon>Devosiaceae</taxon>
        <taxon>Pelagibacterium</taxon>
    </lineage>
</organism>
<keyword evidence="7" id="KW-1185">Reference proteome</keyword>
<evidence type="ECO:0000313" key="7">
    <source>
        <dbReference type="Proteomes" id="UP000199495"/>
    </source>
</evidence>
<dbReference type="InterPro" id="IPR004089">
    <property type="entry name" value="MCPsignal_dom"/>
</dbReference>
<gene>
    <name evidence="6" type="ORF">SAMN04487974_101126</name>
</gene>
<feature type="domain" description="Methyl-accepting transducer" evidence="5">
    <location>
        <begin position="260"/>
        <end position="495"/>
    </location>
</feature>
<comment type="similarity">
    <text evidence="2">Belongs to the methyl-accepting chemotaxis (MCP) protein family.</text>
</comment>
<dbReference type="GO" id="GO:0006935">
    <property type="term" value="P:chemotaxis"/>
    <property type="evidence" value="ECO:0007669"/>
    <property type="project" value="UniProtKB-KW"/>
</dbReference>
<feature type="transmembrane region" description="Helical" evidence="4">
    <location>
        <begin position="35"/>
        <end position="56"/>
    </location>
</feature>
<dbReference type="RefSeq" id="WP_143009272.1">
    <property type="nucleotide sequence ID" value="NZ_FNCS01000001.1"/>
</dbReference>
<dbReference type="SUPFAM" id="SSF58104">
    <property type="entry name" value="Methyl-accepting chemotaxis protein (MCP) signaling domain"/>
    <property type="match status" value="1"/>
</dbReference>
<keyword evidence="4" id="KW-0472">Membrane</keyword>
<evidence type="ECO:0000256" key="1">
    <source>
        <dbReference type="ARBA" id="ARBA00022500"/>
    </source>
</evidence>
<dbReference type="SMART" id="SM00283">
    <property type="entry name" value="MA"/>
    <property type="match status" value="1"/>
</dbReference>
<dbReference type="InterPro" id="IPR051310">
    <property type="entry name" value="MCP_chemotaxis"/>
</dbReference>
<dbReference type="InterPro" id="IPR004090">
    <property type="entry name" value="Chemotax_Me-accpt_rcpt"/>
</dbReference>
<dbReference type="PROSITE" id="PS50111">
    <property type="entry name" value="CHEMOTAXIS_TRANSDUC_2"/>
    <property type="match status" value="1"/>
</dbReference>
<dbReference type="AlphaFoldDB" id="A0A1G7RUF7"/>
<dbReference type="EMBL" id="FNCS01000001">
    <property type="protein sequence ID" value="SDG14284.1"/>
    <property type="molecule type" value="Genomic_DNA"/>
</dbReference>
<dbReference type="PRINTS" id="PR00260">
    <property type="entry name" value="CHEMTRNSDUCR"/>
</dbReference>
<keyword evidence="3" id="KW-0807">Transducer</keyword>
<keyword evidence="4" id="KW-1133">Transmembrane helix</keyword>
<dbReference type="Proteomes" id="UP000199495">
    <property type="component" value="Unassembled WGS sequence"/>
</dbReference>
<name>A0A1G7RUF7_9HYPH</name>
<reference evidence="6 7" key="1">
    <citation type="submission" date="2016-10" db="EMBL/GenBank/DDBJ databases">
        <authorList>
            <person name="de Groot N.N."/>
        </authorList>
    </citation>
    <scope>NUCLEOTIDE SEQUENCE [LARGE SCALE GENOMIC DNA]</scope>
    <source>
        <strain evidence="6 7">CGMCC 1.10267</strain>
    </source>
</reference>
<sequence>MARPRLVSALLALWSATLAVSVWLAVNFPSTDWWPLAIGGLWIATAVTSLTAAILAERAQRKALSALGNAVGAGPIGRAHEIVFMRQITANLCQRLERAMVYTAAIETLSRPVMLVDGEGVIVKMSAGLTALAPECAETDTAAALLGVTVPLDGDTATLAIRLSGQRWHATATPIATDRWLIELSRPGVAVAATTLAALGDALIGGNTTYRIAQDEIEDTPELAAINSGLETLDRSRELIEGITAGDFDVPQGNSGFAPQLASLADAIRATVNARDAAEHRYQRTRQRLETVGALIETCRGAARELSASADGARRQLAAARETFADTQMATNALDAQANQFSGAAEQARGSASVTREKVEAASQLVGRIDTLVAGIEDVSFRTNLLALNAAVEAARAGEKGAGFAVVAAEVRELAQSSAKTSREIRALVKSSRKDVEAGTIAAASLAETVGAMTGYLLNLSDETAKIGASLAAGHEAMSAIDADIATIDRTARAQCDALDAGMQRGA</sequence>
<dbReference type="PANTHER" id="PTHR43531:SF11">
    <property type="entry name" value="METHYL-ACCEPTING CHEMOTAXIS PROTEIN 3"/>
    <property type="match status" value="1"/>
</dbReference>
<dbReference type="GO" id="GO:0004888">
    <property type="term" value="F:transmembrane signaling receptor activity"/>
    <property type="evidence" value="ECO:0007669"/>
    <property type="project" value="InterPro"/>
</dbReference>
<proteinExistence type="inferred from homology"/>
<evidence type="ECO:0000256" key="2">
    <source>
        <dbReference type="ARBA" id="ARBA00029447"/>
    </source>
</evidence>
<dbReference type="STRING" id="440168.SAMN04487974_101126"/>
<dbReference type="OrthoDB" id="7958724at2"/>
<protein>
    <submittedName>
        <fullName evidence="6">Methyl-accepting chemotaxis protein</fullName>
    </submittedName>
</protein>
<evidence type="ECO:0000313" key="6">
    <source>
        <dbReference type="EMBL" id="SDG14284.1"/>
    </source>
</evidence>
<dbReference type="GO" id="GO:0016020">
    <property type="term" value="C:membrane"/>
    <property type="evidence" value="ECO:0007669"/>
    <property type="project" value="InterPro"/>
</dbReference>
<evidence type="ECO:0000256" key="4">
    <source>
        <dbReference type="SAM" id="Phobius"/>
    </source>
</evidence>
<dbReference type="Gene3D" id="1.10.287.950">
    <property type="entry name" value="Methyl-accepting chemotaxis protein"/>
    <property type="match status" value="1"/>
</dbReference>
<evidence type="ECO:0000256" key="3">
    <source>
        <dbReference type="PROSITE-ProRule" id="PRU00284"/>
    </source>
</evidence>
<keyword evidence="4" id="KW-0812">Transmembrane</keyword>
<dbReference type="GO" id="GO:0007165">
    <property type="term" value="P:signal transduction"/>
    <property type="evidence" value="ECO:0007669"/>
    <property type="project" value="UniProtKB-KW"/>
</dbReference>
<accession>A0A1G7RUF7</accession>
<dbReference type="Pfam" id="PF00015">
    <property type="entry name" value="MCPsignal"/>
    <property type="match status" value="1"/>
</dbReference>